<dbReference type="EMBL" id="JBGOSP010000059">
    <property type="protein sequence ID" value="MFA3843406.1"/>
    <property type="molecule type" value="Genomic_DNA"/>
</dbReference>
<evidence type="ECO:0000313" key="7">
    <source>
        <dbReference type="EMBL" id="MFA3843406.1"/>
    </source>
</evidence>
<dbReference type="PANTHER" id="PTHR36510">
    <property type="entry name" value="GLUTAMATE--CYSTEINE LIGASE 2-RELATED"/>
    <property type="match status" value="1"/>
</dbReference>
<dbReference type="InterPro" id="IPR006336">
    <property type="entry name" value="GCS2"/>
</dbReference>
<protein>
    <recommendedName>
        <fullName evidence="5">Putative glutamate--cysteine ligase 2</fullName>
        <ecNumber evidence="5">6.3.2.2</ecNumber>
    </recommendedName>
    <alternativeName>
        <fullName evidence="5">Gamma-glutamylcysteine synthetase 2</fullName>
        <shortName evidence="5">GCS 2</shortName>
        <shortName evidence="5">Gamma-GCS 2</shortName>
    </alternativeName>
</protein>
<dbReference type="InterPro" id="IPR014746">
    <property type="entry name" value="Gln_synth/guanido_kin_cat_dom"/>
</dbReference>
<dbReference type="NCBIfam" id="NF010041">
    <property type="entry name" value="PRK13517.1-1"/>
    <property type="match status" value="1"/>
</dbReference>
<dbReference type="InterPro" id="IPR011793">
    <property type="entry name" value="YbdK"/>
</dbReference>
<reference evidence="7 8" key="1">
    <citation type="submission" date="2024-08" db="EMBL/GenBank/DDBJ databases">
        <title>Genome sequence of Streptomyces aureus CACIA-1.46HGO.</title>
        <authorList>
            <person name="Evangelista-Martinez Z."/>
        </authorList>
    </citation>
    <scope>NUCLEOTIDE SEQUENCE [LARGE SCALE GENOMIC DNA]</scope>
    <source>
        <strain evidence="7 8">CACIA-1.46HGO</strain>
    </source>
</reference>
<gene>
    <name evidence="7" type="ORF">ACEG43_46100</name>
</gene>
<keyword evidence="8" id="KW-1185">Reference proteome</keyword>
<evidence type="ECO:0000256" key="6">
    <source>
        <dbReference type="SAM" id="MobiDB-lite"/>
    </source>
</evidence>
<dbReference type="Proteomes" id="UP001571476">
    <property type="component" value="Unassembled WGS sequence"/>
</dbReference>
<proteinExistence type="inferred from homology"/>
<sequence length="395" mass="42045">MATTHDPAAPARLPESEQDTLVRAGGNSGGTVSRVPVTVKEEYLLLDAATGLPAPQADQVRGAAGLEPIAEEAEIRAELTQDQIEVATPECVDLDEVGGHLLRLRHALGRAAESRGCRLAASATPPLKEEDPPPVTNLPRYHAVRATSTQLASEQLVCGMQVDVSVPDPEVAVAVLNRIRLWLPVVVAVAANSPFWAGRNTGFASWRTVVSGRWPVSGPSPYFDGLADHEQRVQQLLSCGVITDLGQIYWQARLSSRGTTVEVRCPDVQLRADEAVMITGIVRALVATAIMDGGAPVQPCPPELLQAMNWNAALHGLGGSLVDPGGRLRSAGDVLSQLMDRITPALLEAGDSREVAALMHRLLQEGTAADRQRRAFADGDMRAVTDMIIAETTAD</sequence>
<dbReference type="Pfam" id="PF04107">
    <property type="entry name" value="GCS2"/>
    <property type="match status" value="1"/>
</dbReference>
<dbReference type="RefSeq" id="WP_372567231.1">
    <property type="nucleotide sequence ID" value="NZ_JBGOSP010000059.1"/>
</dbReference>
<comment type="function">
    <text evidence="5">ATP-dependent carboxylate-amine ligase which exhibits weak glutamate--cysteine ligase activity.</text>
</comment>
<organism evidence="7 8">
    <name type="scientific">Streptomyces aureus</name>
    <dbReference type="NCBI Taxonomy" id="193461"/>
    <lineage>
        <taxon>Bacteria</taxon>
        <taxon>Bacillati</taxon>
        <taxon>Actinomycetota</taxon>
        <taxon>Actinomycetes</taxon>
        <taxon>Kitasatosporales</taxon>
        <taxon>Streptomycetaceae</taxon>
        <taxon>Streptomyces</taxon>
    </lineage>
</organism>
<dbReference type="GO" id="GO:0004357">
    <property type="term" value="F:glutamate-cysteine ligase activity"/>
    <property type="evidence" value="ECO:0007669"/>
    <property type="project" value="UniProtKB-EC"/>
</dbReference>
<dbReference type="HAMAP" id="MF_01609">
    <property type="entry name" value="Glu_cys_ligase_2"/>
    <property type="match status" value="1"/>
</dbReference>
<keyword evidence="1 5" id="KW-0436">Ligase</keyword>
<keyword evidence="3 5" id="KW-0067">ATP-binding</keyword>
<evidence type="ECO:0000256" key="4">
    <source>
        <dbReference type="ARBA" id="ARBA00048819"/>
    </source>
</evidence>
<feature type="region of interest" description="Disordered" evidence="6">
    <location>
        <begin position="1"/>
        <end position="33"/>
    </location>
</feature>
<dbReference type="SUPFAM" id="SSF55931">
    <property type="entry name" value="Glutamine synthetase/guanido kinase"/>
    <property type="match status" value="1"/>
</dbReference>
<dbReference type="InterPro" id="IPR050141">
    <property type="entry name" value="GCL_type2/YbdK_subfam"/>
</dbReference>
<name>A0ABV4T1P3_9ACTN</name>
<accession>A0ABV4T1P3</accession>
<dbReference type="EC" id="6.3.2.2" evidence="5"/>
<dbReference type="PANTHER" id="PTHR36510:SF1">
    <property type="entry name" value="GLUTAMATE--CYSTEINE LIGASE 2-RELATED"/>
    <property type="match status" value="1"/>
</dbReference>
<evidence type="ECO:0000256" key="1">
    <source>
        <dbReference type="ARBA" id="ARBA00022598"/>
    </source>
</evidence>
<evidence type="ECO:0000256" key="5">
    <source>
        <dbReference type="HAMAP-Rule" id="MF_01609"/>
    </source>
</evidence>
<evidence type="ECO:0000256" key="2">
    <source>
        <dbReference type="ARBA" id="ARBA00022741"/>
    </source>
</evidence>
<comment type="similarity">
    <text evidence="5">Belongs to the glutamate--cysteine ligase type 2 family. YbdK subfamily.</text>
</comment>
<comment type="catalytic activity">
    <reaction evidence="4 5">
        <text>L-cysteine + L-glutamate + ATP = gamma-L-glutamyl-L-cysteine + ADP + phosphate + H(+)</text>
        <dbReference type="Rhea" id="RHEA:13285"/>
        <dbReference type="ChEBI" id="CHEBI:15378"/>
        <dbReference type="ChEBI" id="CHEBI:29985"/>
        <dbReference type="ChEBI" id="CHEBI:30616"/>
        <dbReference type="ChEBI" id="CHEBI:35235"/>
        <dbReference type="ChEBI" id="CHEBI:43474"/>
        <dbReference type="ChEBI" id="CHEBI:58173"/>
        <dbReference type="ChEBI" id="CHEBI:456216"/>
        <dbReference type="EC" id="6.3.2.2"/>
    </reaction>
</comment>
<evidence type="ECO:0000256" key="3">
    <source>
        <dbReference type="ARBA" id="ARBA00022840"/>
    </source>
</evidence>
<comment type="caution">
    <text evidence="7">The sequence shown here is derived from an EMBL/GenBank/DDBJ whole genome shotgun (WGS) entry which is preliminary data.</text>
</comment>
<dbReference type="NCBIfam" id="TIGR02050">
    <property type="entry name" value="gshA_cyan_rel"/>
    <property type="match status" value="1"/>
</dbReference>
<keyword evidence="2 5" id="KW-0547">Nucleotide-binding</keyword>
<dbReference type="Gene3D" id="3.30.590.20">
    <property type="match status" value="1"/>
</dbReference>
<evidence type="ECO:0000313" key="8">
    <source>
        <dbReference type="Proteomes" id="UP001571476"/>
    </source>
</evidence>